<dbReference type="AlphaFoldDB" id="A0A4Y8Q6K2"/>
<accession>A0A4Y8Q6K2</accession>
<evidence type="ECO:0000259" key="4">
    <source>
        <dbReference type="PROSITE" id="PS50943"/>
    </source>
</evidence>
<dbReference type="PANTHER" id="PTHR46797:SF23">
    <property type="entry name" value="HTH-TYPE TRANSCRIPTIONAL REGULATOR SUTR"/>
    <property type="match status" value="1"/>
</dbReference>
<organism evidence="5 6">
    <name type="scientific">Paenibacillus athensensis</name>
    <dbReference type="NCBI Taxonomy" id="1967502"/>
    <lineage>
        <taxon>Bacteria</taxon>
        <taxon>Bacillati</taxon>
        <taxon>Bacillota</taxon>
        <taxon>Bacilli</taxon>
        <taxon>Bacillales</taxon>
        <taxon>Paenibacillaceae</taxon>
        <taxon>Paenibacillus</taxon>
    </lineage>
</organism>
<dbReference type="Gene3D" id="1.10.260.40">
    <property type="entry name" value="lambda repressor-like DNA-binding domains"/>
    <property type="match status" value="1"/>
</dbReference>
<dbReference type="InterPro" id="IPR050807">
    <property type="entry name" value="TransReg_Diox_bact_type"/>
</dbReference>
<dbReference type="GO" id="GO:0005829">
    <property type="term" value="C:cytosol"/>
    <property type="evidence" value="ECO:0007669"/>
    <property type="project" value="TreeGrafter"/>
</dbReference>
<evidence type="ECO:0000256" key="3">
    <source>
        <dbReference type="ARBA" id="ARBA00023163"/>
    </source>
</evidence>
<reference evidence="5 6" key="1">
    <citation type="submission" date="2017-03" db="EMBL/GenBank/DDBJ databases">
        <title>Isolation of Levoglucosan Utilizing Bacteria.</title>
        <authorList>
            <person name="Arya A.S."/>
        </authorList>
    </citation>
    <scope>NUCLEOTIDE SEQUENCE [LARGE SCALE GENOMIC DNA]</scope>
    <source>
        <strain evidence="5 6">MEC069</strain>
    </source>
</reference>
<dbReference type="OrthoDB" id="9814553at2"/>
<keyword evidence="3" id="KW-0804">Transcription</keyword>
<name>A0A4Y8Q6K2_9BACL</name>
<dbReference type="CDD" id="cd00093">
    <property type="entry name" value="HTH_XRE"/>
    <property type="match status" value="1"/>
</dbReference>
<comment type="caution">
    <text evidence="5">The sequence shown here is derived from an EMBL/GenBank/DDBJ whole genome shotgun (WGS) entry which is preliminary data.</text>
</comment>
<keyword evidence="1" id="KW-0805">Transcription regulation</keyword>
<protein>
    <recommendedName>
        <fullName evidence="4">HTH cro/C1-type domain-containing protein</fullName>
    </recommendedName>
</protein>
<dbReference type="InterPro" id="IPR010982">
    <property type="entry name" value="Lambda_DNA-bd_dom_sf"/>
</dbReference>
<evidence type="ECO:0000256" key="2">
    <source>
        <dbReference type="ARBA" id="ARBA00023125"/>
    </source>
</evidence>
<sequence>MLLASERTTMVFIEVIEVSQISMVVGENIRVLRQNRGLSQEKLALRASINTSYIGQVERGEKSPTIDTLEKIATALEVTVQDLFKPNEVGSIKVNFGFIEKVTYEMQRRPAWEQEEIYHFVRKLLWFRDKQE</sequence>
<keyword evidence="6" id="KW-1185">Reference proteome</keyword>
<dbReference type="Proteomes" id="UP000298246">
    <property type="component" value="Unassembled WGS sequence"/>
</dbReference>
<dbReference type="EMBL" id="MYFO01000006">
    <property type="protein sequence ID" value="TFE89818.1"/>
    <property type="molecule type" value="Genomic_DNA"/>
</dbReference>
<evidence type="ECO:0000313" key="6">
    <source>
        <dbReference type="Proteomes" id="UP000298246"/>
    </source>
</evidence>
<dbReference type="PANTHER" id="PTHR46797">
    <property type="entry name" value="HTH-TYPE TRANSCRIPTIONAL REGULATOR"/>
    <property type="match status" value="1"/>
</dbReference>
<evidence type="ECO:0000313" key="5">
    <source>
        <dbReference type="EMBL" id="TFE89818.1"/>
    </source>
</evidence>
<dbReference type="SUPFAM" id="SSF47413">
    <property type="entry name" value="lambda repressor-like DNA-binding domains"/>
    <property type="match status" value="1"/>
</dbReference>
<evidence type="ECO:0000256" key="1">
    <source>
        <dbReference type="ARBA" id="ARBA00023015"/>
    </source>
</evidence>
<dbReference type="GO" id="GO:0003677">
    <property type="term" value="F:DNA binding"/>
    <property type="evidence" value="ECO:0007669"/>
    <property type="project" value="UniProtKB-KW"/>
</dbReference>
<keyword evidence="2" id="KW-0238">DNA-binding</keyword>
<dbReference type="SMART" id="SM00530">
    <property type="entry name" value="HTH_XRE"/>
    <property type="match status" value="1"/>
</dbReference>
<dbReference type="InterPro" id="IPR001387">
    <property type="entry name" value="Cro/C1-type_HTH"/>
</dbReference>
<feature type="domain" description="HTH cro/C1-type" evidence="4">
    <location>
        <begin position="29"/>
        <end position="83"/>
    </location>
</feature>
<dbReference type="GO" id="GO:0003700">
    <property type="term" value="F:DNA-binding transcription factor activity"/>
    <property type="evidence" value="ECO:0007669"/>
    <property type="project" value="TreeGrafter"/>
</dbReference>
<gene>
    <name evidence="5" type="ORF">B5M42_06935</name>
</gene>
<proteinExistence type="predicted"/>
<dbReference type="Pfam" id="PF01381">
    <property type="entry name" value="HTH_3"/>
    <property type="match status" value="1"/>
</dbReference>
<dbReference type="PROSITE" id="PS50943">
    <property type="entry name" value="HTH_CROC1"/>
    <property type="match status" value="1"/>
</dbReference>